<feature type="domain" description="Hexokinase N-terminal" evidence="7">
    <location>
        <begin position="67"/>
        <end position="256"/>
    </location>
</feature>
<keyword evidence="6" id="KW-0324">Glycolysis</keyword>
<dbReference type="PANTHER" id="PTHR19443:SF24">
    <property type="entry name" value="PHOSPHOTRANSFERASE"/>
    <property type="match status" value="1"/>
</dbReference>
<organism evidence="9 10">
    <name type="scientific">Coniochaeta pulveracea</name>
    <dbReference type="NCBI Taxonomy" id="177199"/>
    <lineage>
        <taxon>Eukaryota</taxon>
        <taxon>Fungi</taxon>
        <taxon>Dikarya</taxon>
        <taxon>Ascomycota</taxon>
        <taxon>Pezizomycotina</taxon>
        <taxon>Sordariomycetes</taxon>
        <taxon>Sordariomycetidae</taxon>
        <taxon>Coniochaetales</taxon>
        <taxon>Coniochaetaceae</taxon>
        <taxon>Coniochaeta</taxon>
    </lineage>
</organism>
<dbReference type="UniPathway" id="UPA00109">
    <property type="reaction ID" value="UER00180"/>
</dbReference>
<dbReference type="SUPFAM" id="SSF53067">
    <property type="entry name" value="Actin-like ATPase domain"/>
    <property type="match status" value="2"/>
</dbReference>
<dbReference type="GO" id="GO:0004340">
    <property type="term" value="F:glucokinase activity"/>
    <property type="evidence" value="ECO:0007669"/>
    <property type="project" value="TreeGrafter"/>
</dbReference>
<dbReference type="OrthoDB" id="419537at2759"/>
<proteinExistence type="inferred from homology"/>
<dbReference type="GO" id="GO:0005739">
    <property type="term" value="C:mitochondrion"/>
    <property type="evidence" value="ECO:0007669"/>
    <property type="project" value="TreeGrafter"/>
</dbReference>
<dbReference type="GO" id="GO:0006096">
    <property type="term" value="P:glycolytic process"/>
    <property type="evidence" value="ECO:0007669"/>
    <property type="project" value="UniProtKB-UniPathway"/>
</dbReference>
<dbReference type="Pfam" id="PF03727">
    <property type="entry name" value="Hexokinase_2"/>
    <property type="match status" value="1"/>
</dbReference>
<dbReference type="Gene3D" id="3.40.367.20">
    <property type="match status" value="1"/>
</dbReference>
<dbReference type="CDD" id="cd24000">
    <property type="entry name" value="ASKHA_NBD_HK"/>
    <property type="match status" value="1"/>
</dbReference>
<dbReference type="GO" id="GO:0019158">
    <property type="term" value="F:mannokinase activity"/>
    <property type="evidence" value="ECO:0007669"/>
    <property type="project" value="TreeGrafter"/>
</dbReference>
<accession>A0A420YLF2</accession>
<sequence>MTRLRQLFAAAVKSLLRGKSLVQAFLAFWISPTSLKGQRFKPGREDGTTRTIEDFLKEVEELMMGSTESAKLEQFALLLKAQFREGLMLDPECMLPSYNYQLPLGHERGQYLALDVGGSTLRVALVELQSRAARGSERNIIRMQSFKISPTVKALVGNDFFDWMAARVLETVDGEGQNRNPGSPLLMGLAWSFPLEQTSLRGGRLRNMGKGFLAAEGLLGQDLGDIIKSACKRKGLHIELAAIVNDSTAALLSEAYINEATRFSLILGTGVNIAAHLPIPTITREKYGIRPDGWFEQASHVVVNTELGMFGKGILPITRWDRLLNAQHPRPDFQPLEHLVSGYYLGEMCRYVLIEAISTTGIFGGVLPPSLAKPYTLETHIISMIECDTSPSLSTALRVFTAAHPCTVPPTTSDIAALRTIASFVSRRSAAIVASSVFSLWQLKSETEQEYVHALSGAGSPTSFITAAENELKLPTTVVAYTGSVIENYPAYLTNCQQYIDQLVTAAGGVPGQIDLVPAKESSLIGAAVALACMEGENK</sequence>
<gene>
    <name evidence="9" type="ORF">DL546_009720</name>
</gene>
<keyword evidence="3 6" id="KW-0547">Nucleotide-binding</keyword>
<dbReference type="InterPro" id="IPR043129">
    <property type="entry name" value="ATPase_NBD"/>
</dbReference>
<evidence type="ECO:0000259" key="7">
    <source>
        <dbReference type="Pfam" id="PF00349"/>
    </source>
</evidence>
<dbReference type="GO" id="GO:0008865">
    <property type="term" value="F:fructokinase activity"/>
    <property type="evidence" value="ECO:0007669"/>
    <property type="project" value="TreeGrafter"/>
</dbReference>
<dbReference type="PANTHER" id="PTHR19443">
    <property type="entry name" value="HEXOKINASE"/>
    <property type="match status" value="1"/>
</dbReference>
<dbReference type="GO" id="GO:0001678">
    <property type="term" value="P:intracellular glucose homeostasis"/>
    <property type="evidence" value="ECO:0007669"/>
    <property type="project" value="InterPro"/>
</dbReference>
<dbReference type="GO" id="GO:0006013">
    <property type="term" value="P:mannose metabolic process"/>
    <property type="evidence" value="ECO:0007669"/>
    <property type="project" value="TreeGrafter"/>
</dbReference>
<dbReference type="STRING" id="177199.A0A420YLF2"/>
<keyword evidence="5 6" id="KW-0067">ATP-binding</keyword>
<comment type="caution">
    <text evidence="9">The sequence shown here is derived from an EMBL/GenBank/DDBJ whole genome shotgun (WGS) entry which is preliminary data.</text>
</comment>
<evidence type="ECO:0000256" key="2">
    <source>
        <dbReference type="ARBA" id="ARBA00022679"/>
    </source>
</evidence>
<evidence type="ECO:0000259" key="8">
    <source>
        <dbReference type="Pfam" id="PF03727"/>
    </source>
</evidence>
<dbReference type="Proteomes" id="UP000275385">
    <property type="component" value="Unassembled WGS sequence"/>
</dbReference>
<evidence type="ECO:0000313" key="9">
    <source>
        <dbReference type="EMBL" id="RKU48727.1"/>
    </source>
</evidence>
<evidence type="ECO:0000256" key="3">
    <source>
        <dbReference type="ARBA" id="ARBA00022741"/>
    </source>
</evidence>
<dbReference type="FunFam" id="3.40.367.20:FF:000011">
    <property type="entry name" value="Phosphotransferase"/>
    <property type="match status" value="1"/>
</dbReference>
<dbReference type="PROSITE" id="PS51748">
    <property type="entry name" value="HEXOKINASE_2"/>
    <property type="match status" value="1"/>
</dbReference>
<dbReference type="GO" id="GO:0005829">
    <property type="term" value="C:cytosol"/>
    <property type="evidence" value="ECO:0007669"/>
    <property type="project" value="TreeGrafter"/>
</dbReference>
<dbReference type="AlphaFoldDB" id="A0A420YLF2"/>
<dbReference type="GO" id="GO:0005536">
    <property type="term" value="F:D-glucose binding"/>
    <property type="evidence" value="ECO:0007669"/>
    <property type="project" value="InterPro"/>
</dbReference>
<evidence type="ECO:0000256" key="1">
    <source>
        <dbReference type="ARBA" id="ARBA00009225"/>
    </source>
</evidence>
<evidence type="ECO:0000256" key="6">
    <source>
        <dbReference type="RuleBase" id="RU362007"/>
    </source>
</evidence>
<feature type="domain" description="Hexokinase C-terminal" evidence="8">
    <location>
        <begin position="263"/>
        <end position="533"/>
    </location>
</feature>
<comment type="similarity">
    <text evidence="1 6">Belongs to the hexokinase family.</text>
</comment>
<keyword evidence="4 6" id="KW-0418">Kinase</keyword>
<evidence type="ECO:0000256" key="4">
    <source>
        <dbReference type="ARBA" id="ARBA00022777"/>
    </source>
</evidence>
<protein>
    <recommendedName>
        <fullName evidence="6">Phosphotransferase</fullName>
        <ecNumber evidence="6">2.7.1.-</ecNumber>
    </recommendedName>
</protein>
<evidence type="ECO:0000256" key="5">
    <source>
        <dbReference type="ARBA" id="ARBA00022840"/>
    </source>
</evidence>
<dbReference type="InterPro" id="IPR022672">
    <property type="entry name" value="Hexokinase_N"/>
</dbReference>
<dbReference type="GO" id="GO:0006006">
    <property type="term" value="P:glucose metabolic process"/>
    <property type="evidence" value="ECO:0007669"/>
    <property type="project" value="TreeGrafter"/>
</dbReference>
<keyword evidence="10" id="KW-1185">Reference proteome</keyword>
<dbReference type="Gene3D" id="3.30.420.40">
    <property type="match status" value="1"/>
</dbReference>
<dbReference type="Pfam" id="PF00349">
    <property type="entry name" value="Hexokinase_1"/>
    <property type="match status" value="1"/>
</dbReference>
<dbReference type="EC" id="2.7.1.-" evidence="6"/>
<reference evidence="9 10" key="1">
    <citation type="submission" date="2018-08" db="EMBL/GenBank/DDBJ databases">
        <title>Draft genome of the lignicolous fungus Coniochaeta pulveracea.</title>
        <authorList>
            <person name="Borstlap C.J."/>
            <person name="De Witt R.N."/>
            <person name="Botha A."/>
            <person name="Volschenk H."/>
        </authorList>
    </citation>
    <scope>NUCLEOTIDE SEQUENCE [LARGE SCALE GENOMIC DNA]</scope>
    <source>
        <strain evidence="9 10">CAB683</strain>
    </source>
</reference>
<dbReference type="GO" id="GO:0005524">
    <property type="term" value="F:ATP binding"/>
    <property type="evidence" value="ECO:0007669"/>
    <property type="project" value="UniProtKB-UniRule"/>
</dbReference>
<evidence type="ECO:0000313" key="10">
    <source>
        <dbReference type="Proteomes" id="UP000275385"/>
    </source>
</evidence>
<name>A0A420YLF2_9PEZI</name>
<dbReference type="PRINTS" id="PR00475">
    <property type="entry name" value="HEXOKINASE"/>
</dbReference>
<keyword evidence="2 6" id="KW-0808">Transferase</keyword>
<dbReference type="InterPro" id="IPR022673">
    <property type="entry name" value="Hexokinase_C"/>
</dbReference>
<dbReference type="EMBL" id="QVQW01000004">
    <property type="protein sequence ID" value="RKU48727.1"/>
    <property type="molecule type" value="Genomic_DNA"/>
</dbReference>
<dbReference type="InterPro" id="IPR001312">
    <property type="entry name" value="Hexokinase"/>
</dbReference>